<evidence type="ECO:0000313" key="3">
    <source>
        <dbReference type="Proteomes" id="UP000683493"/>
    </source>
</evidence>
<gene>
    <name evidence="2" type="ORF">KP005_05310</name>
</gene>
<dbReference type="EMBL" id="CP076724">
    <property type="protein sequence ID" value="QWV98706.1"/>
    <property type="molecule type" value="Genomic_DNA"/>
</dbReference>
<dbReference type="Pfam" id="PF00753">
    <property type="entry name" value="Lactamase_B"/>
    <property type="match status" value="2"/>
</dbReference>
<proteinExistence type="predicted"/>
<keyword evidence="3" id="KW-1185">Reference proteome</keyword>
<dbReference type="InterPro" id="IPR050662">
    <property type="entry name" value="Sec-metab_biosynth-thioest"/>
</dbReference>
<protein>
    <submittedName>
        <fullName evidence="2">MBL fold metallo-hydrolase</fullName>
    </submittedName>
</protein>
<dbReference type="PANTHER" id="PTHR23131:SF0">
    <property type="entry name" value="ENDORIBONUCLEASE LACTB2"/>
    <property type="match status" value="1"/>
</dbReference>
<sequence length="198" mass="21967">MKIVPLKKSPATYSCNSYLILGDWNRIEDVNTLIDPGVDDFILAEIRELSTGFGKEPVQQVVLTHNHFDHTAGVAALKEAFGCRVLAYGHGPLVDEVLHDRQFIKAGDDFLEVLHTPGHSDDSVCLYARSLQALFSGDTQIRVLAAGGSYCREYIEALKRLTALKIQRIYSGHDQPVVEGAHEMLRKSLEFVLGAEMN</sequence>
<evidence type="ECO:0000259" key="1">
    <source>
        <dbReference type="SMART" id="SM00849"/>
    </source>
</evidence>
<reference evidence="2 3" key="1">
    <citation type="submission" date="2021-06" db="EMBL/GenBank/DDBJ databases">
        <title>Gemonas diversity in paddy soil.</title>
        <authorList>
            <person name="Liu G."/>
        </authorList>
    </citation>
    <scope>NUCLEOTIDE SEQUENCE [LARGE SCALE GENOMIC DNA]</scope>
    <source>
        <strain evidence="2 3">RG29</strain>
    </source>
</reference>
<organism evidence="2 3">
    <name type="scientific">Geomonas diazotrophica</name>
    <dbReference type="NCBI Taxonomy" id="2843197"/>
    <lineage>
        <taxon>Bacteria</taxon>
        <taxon>Pseudomonadati</taxon>
        <taxon>Thermodesulfobacteriota</taxon>
        <taxon>Desulfuromonadia</taxon>
        <taxon>Geobacterales</taxon>
        <taxon>Geobacteraceae</taxon>
        <taxon>Geomonas</taxon>
    </lineage>
</organism>
<dbReference type="CDD" id="cd06262">
    <property type="entry name" value="metallo-hydrolase-like_MBL-fold"/>
    <property type="match status" value="1"/>
</dbReference>
<accession>A0ABX8JL48</accession>
<feature type="domain" description="Metallo-beta-lactamase" evidence="1">
    <location>
        <begin position="14"/>
        <end position="173"/>
    </location>
</feature>
<dbReference type="Proteomes" id="UP000683493">
    <property type="component" value="Chromosome"/>
</dbReference>
<name>A0ABX8JL48_9BACT</name>
<dbReference type="SMART" id="SM00849">
    <property type="entry name" value="Lactamase_B"/>
    <property type="match status" value="1"/>
</dbReference>
<dbReference type="PANTHER" id="PTHR23131">
    <property type="entry name" value="ENDORIBONUCLEASE LACTB2"/>
    <property type="match status" value="1"/>
</dbReference>
<evidence type="ECO:0000313" key="2">
    <source>
        <dbReference type="EMBL" id="QWV98706.1"/>
    </source>
</evidence>
<dbReference type="InterPro" id="IPR001279">
    <property type="entry name" value="Metallo-B-lactamas"/>
</dbReference>